<evidence type="ECO:0000256" key="1">
    <source>
        <dbReference type="SAM" id="MobiDB-lite"/>
    </source>
</evidence>
<reference evidence="2" key="1">
    <citation type="submission" date="2022-10" db="EMBL/GenBank/DDBJ databases">
        <authorList>
            <person name="Koch H."/>
        </authorList>
    </citation>
    <scope>NUCLEOTIDE SEQUENCE</scope>
    <source>
        <strain evidence="2">DNF</strain>
    </source>
</reference>
<dbReference type="AlphaFoldDB" id="A0AA86T415"/>
<evidence type="ECO:0000313" key="2">
    <source>
        <dbReference type="EMBL" id="CAI4031635.1"/>
    </source>
</evidence>
<sequence length="44" mass="4695">MIMEQEQKSIMGRCGSSLDQAWGDGTIKGNEANRPGSALPYLPG</sequence>
<dbReference type="EMBL" id="OX365700">
    <property type="protein sequence ID" value="CAI4031635.1"/>
    <property type="molecule type" value="Genomic_DNA"/>
</dbReference>
<proteinExistence type="predicted"/>
<evidence type="ECO:0000313" key="3">
    <source>
        <dbReference type="Proteomes" id="UP001179121"/>
    </source>
</evidence>
<dbReference type="KEGG" id="nti:DNFV4_02054"/>
<name>A0AA86T415_9BACT</name>
<keyword evidence="3" id="KW-1185">Reference proteome</keyword>
<gene>
    <name evidence="2" type="ORF">DNFV4_02054</name>
</gene>
<protein>
    <submittedName>
        <fullName evidence="2">Uncharacterized protein</fullName>
    </submittedName>
</protein>
<accession>A0AA86T415</accession>
<dbReference type="Proteomes" id="UP001179121">
    <property type="component" value="Chromosome"/>
</dbReference>
<organism evidence="2 3">
    <name type="scientific">Nitrospira tepida</name>
    <dbReference type="NCBI Taxonomy" id="2973512"/>
    <lineage>
        <taxon>Bacteria</taxon>
        <taxon>Pseudomonadati</taxon>
        <taxon>Nitrospirota</taxon>
        <taxon>Nitrospiria</taxon>
        <taxon>Nitrospirales</taxon>
        <taxon>Nitrospiraceae</taxon>
        <taxon>Nitrospira</taxon>
    </lineage>
</organism>
<feature type="region of interest" description="Disordered" evidence="1">
    <location>
        <begin position="25"/>
        <end position="44"/>
    </location>
</feature>